<name>A0ACC4DEF5_PURLI</name>
<dbReference type="EMBL" id="JBGNUJ010000010">
    <property type="protein sequence ID" value="KAL3954736.1"/>
    <property type="molecule type" value="Genomic_DNA"/>
</dbReference>
<proteinExistence type="predicted"/>
<comment type="caution">
    <text evidence="1">The sequence shown here is derived from an EMBL/GenBank/DDBJ whole genome shotgun (WGS) entry which is preliminary data.</text>
</comment>
<evidence type="ECO:0000313" key="1">
    <source>
        <dbReference type="EMBL" id="KAL3954736.1"/>
    </source>
</evidence>
<protein>
    <submittedName>
        <fullName evidence="1">Uncharacterized protein</fullName>
    </submittedName>
</protein>
<reference evidence="1" key="1">
    <citation type="submission" date="2024-12" db="EMBL/GenBank/DDBJ databases">
        <title>Comparative genomics and development of molecular markers within Purpureocillium lilacinum and among Purpureocillium species.</title>
        <authorList>
            <person name="Yeh Z.-Y."/>
            <person name="Ni N.-T."/>
            <person name="Lo P.-H."/>
            <person name="Mushyakhwo K."/>
            <person name="Lin C.-F."/>
            <person name="Nai Y.-S."/>
        </authorList>
    </citation>
    <scope>NUCLEOTIDE SEQUENCE</scope>
    <source>
        <strain evidence="1">NCHU-NPUST-175</strain>
    </source>
</reference>
<accession>A0ACC4DEF5</accession>
<keyword evidence="2" id="KW-1185">Reference proteome</keyword>
<dbReference type="Proteomes" id="UP001638806">
    <property type="component" value="Unassembled WGS sequence"/>
</dbReference>
<gene>
    <name evidence="1" type="ORF">ACCO45_010299</name>
</gene>
<organism evidence="1 2">
    <name type="scientific">Purpureocillium lilacinum</name>
    <name type="common">Paecilomyces lilacinus</name>
    <dbReference type="NCBI Taxonomy" id="33203"/>
    <lineage>
        <taxon>Eukaryota</taxon>
        <taxon>Fungi</taxon>
        <taxon>Dikarya</taxon>
        <taxon>Ascomycota</taxon>
        <taxon>Pezizomycotina</taxon>
        <taxon>Sordariomycetes</taxon>
        <taxon>Hypocreomycetidae</taxon>
        <taxon>Hypocreales</taxon>
        <taxon>Ophiocordycipitaceae</taxon>
        <taxon>Purpureocillium</taxon>
    </lineage>
</organism>
<sequence length="212" mass="22492">MDKGRRRPAGRAAPVRAANKVRQVPGIPGFQAGPRSPLAWPGFGTVPTASTRAHLASRRPTRGRDDHPHSQLHLQPSRPWPDLALRQVCCALRTVRRPRPVLGGKVAVEAALGDPSPADGPWTVLPAASLETHIVNAGARARSEFPVHWIGSSKFALAATWTRGPTQTPARPPPGPPAPVPAGRFQLPVWAIDDKLLAGLPSECAALASSQL</sequence>
<evidence type="ECO:0000313" key="2">
    <source>
        <dbReference type="Proteomes" id="UP001638806"/>
    </source>
</evidence>